<evidence type="ECO:0000313" key="4">
    <source>
        <dbReference type="Proteomes" id="UP001597459"/>
    </source>
</evidence>
<feature type="chain" id="PRO_5045851783" description="AMOP domain-containing protein" evidence="1">
    <location>
        <begin position="25"/>
        <end position="367"/>
    </location>
</feature>
<dbReference type="Proteomes" id="UP001597459">
    <property type="component" value="Unassembled WGS sequence"/>
</dbReference>
<sequence length="367" mass="41837">MIKKTYLVLSILLLAIFACQKDDASTNCIDLEFLKGEWIGEFHQYNYGKYPMIMIVKNVDGCHFSGELYWPTLRNSVTVMEGHFKNNMLFWTEPHLISGSNIVLNGEYTVPFSNEKELSGNWYYPNQPSSEGGVFTISQKWYEYLPDCPCFYFDASSLGKTLNPPGQWQDCGAANQDYHYGATTEVRWIPDGKKFPGQQCTYDSSGKLITSGIAAGTPDKVSPRICGFEDASLGNTDPITHFTKDVITWKILPCAEYLRDWPANADRCSNDNPISDINHIPKLAKNMSCEELSVLIQNAYESTYIDWDLRDYITGKKPLNYPQKEKLLTDLNEWYSKECNSIGLPPFPLFRPDLCYVINKTIENIKD</sequence>
<gene>
    <name evidence="3" type="ORF">ACFSTE_06040</name>
</gene>
<reference evidence="4" key="1">
    <citation type="journal article" date="2019" name="Int. J. Syst. Evol. Microbiol.">
        <title>The Global Catalogue of Microorganisms (GCM) 10K type strain sequencing project: providing services to taxonomists for standard genome sequencing and annotation.</title>
        <authorList>
            <consortium name="The Broad Institute Genomics Platform"/>
            <consortium name="The Broad Institute Genome Sequencing Center for Infectious Disease"/>
            <person name="Wu L."/>
            <person name="Ma J."/>
        </authorList>
    </citation>
    <scope>NUCLEOTIDE SEQUENCE [LARGE SCALE GENOMIC DNA]</scope>
    <source>
        <strain evidence="4">KCTC 42423</strain>
    </source>
</reference>
<keyword evidence="1" id="KW-0732">Signal</keyword>
<feature type="signal peptide" evidence="1">
    <location>
        <begin position="1"/>
        <end position="24"/>
    </location>
</feature>
<dbReference type="EMBL" id="JBHULX010000004">
    <property type="protein sequence ID" value="MFD2590385.1"/>
    <property type="molecule type" value="Genomic_DNA"/>
</dbReference>
<proteinExistence type="predicted"/>
<keyword evidence="4" id="KW-1185">Reference proteome</keyword>
<comment type="caution">
    <text evidence="3">The sequence shown here is derived from an EMBL/GenBank/DDBJ whole genome shotgun (WGS) entry which is preliminary data.</text>
</comment>
<organism evidence="3 4">
    <name type="scientific">Aquimarina hainanensis</name>
    <dbReference type="NCBI Taxonomy" id="1578017"/>
    <lineage>
        <taxon>Bacteria</taxon>
        <taxon>Pseudomonadati</taxon>
        <taxon>Bacteroidota</taxon>
        <taxon>Flavobacteriia</taxon>
        <taxon>Flavobacteriales</taxon>
        <taxon>Flavobacteriaceae</taxon>
        <taxon>Aquimarina</taxon>
    </lineage>
</organism>
<feature type="domain" description="AMOP" evidence="2">
    <location>
        <begin position="139"/>
        <end position="251"/>
    </location>
</feature>
<dbReference type="RefSeq" id="WP_378257623.1">
    <property type="nucleotide sequence ID" value="NZ_JBHSJV010000001.1"/>
</dbReference>
<evidence type="ECO:0000259" key="2">
    <source>
        <dbReference type="Pfam" id="PF03782"/>
    </source>
</evidence>
<evidence type="ECO:0000313" key="3">
    <source>
        <dbReference type="EMBL" id="MFD2590385.1"/>
    </source>
</evidence>
<name>A0ABW5N771_9FLAO</name>
<dbReference type="PROSITE" id="PS51257">
    <property type="entry name" value="PROKAR_LIPOPROTEIN"/>
    <property type="match status" value="1"/>
</dbReference>
<dbReference type="InterPro" id="IPR005533">
    <property type="entry name" value="AMOP_dom"/>
</dbReference>
<accession>A0ABW5N771</accession>
<protein>
    <recommendedName>
        <fullName evidence="2">AMOP domain-containing protein</fullName>
    </recommendedName>
</protein>
<evidence type="ECO:0000256" key="1">
    <source>
        <dbReference type="SAM" id="SignalP"/>
    </source>
</evidence>
<dbReference type="Pfam" id="PF03782">
    <property type="entry name" value="AMOP"/>
    <property type="match status" value="1"/>
</dbReference>